<proteinExistence type="inferred from homology"/>
<evidence type="ECO:0000256" key="4">
    <source>
        <dbReference type="HAMAP-Rule" id="MF_01366"/>
    </source>
</evidence>
<dbReference type="CDD" id="cd00392">
    <property type="entry name" value="Ribosomal_L13"/>
    <property type="match status" value="1"/>
</dbReference>
<dbReference type="GO" id="GO:0022625">
    <property type="term" value="C:cytosolic large ribosomal subunit"/>
    <property type="evidence" value="ECO:0007669"/>
    <property type="project" value="TreeGrafter"/>
</dbReference>
<dbReference type="NCBIfam" id="TIGR01066">
    <property type="entry name" value="rplM_bact"/>
    <property type="match status" value="1"/>
</dbReference>
<dbReference type="Gene3D" id="3.90.1180.10">
    <property type="entry name" value="Ribosomal protein L13"/>
    <property type="match status" value="1"/>
</dbReference>
<dbReference type="AlphaFoldDB" id="A0A1Z1MR38"/>
<comment type="similarity">
    <text evidence="1 4">Belongs to the universal ribosomal protein uL13 family.</text>
</comment>
<reference evidence="5" key="1">
    <citation type="journal article" date="2017" name="J. Phycol.">
        <title>Analysis of chloroplast genomes and a supermatrix inform reclassification of the Rhodomelaceae (Rhodophyta).</title>
        <authorList>
            <person name="Diaz-Tapia P."/>
            <person name="Maggs C.A."/>
            <person name="West J.A."/>
            <person name="Verbruggen H."/>
        </authorList>
    </citation>
    <scope>NUCLEOTIDE SEQUENCE</scope>
    <source>
        <strain evidence="5">PD1676</strain>
    </source>
</reference>
<dbReference type="SUPFAM" id="SSF52161">
    <property type="entry name" value="Ribosomal protein L13"/>
    <property type="match status" value="1"/>
</dbReference>
<keyword evidence="3 4" id="KW-0687">Ribonucleoprotein</keyword>
<dbReference type="PIRSF" id="PIRSF002181">
    <property type="entry name" value="Ribosomal_L13"/>
    <property type="match status" value="1"/>
</dbReference>
<evidence type="ECO:0000256" key="2">
    <source>
        <dbReference type="ARBA" id="ARBA00022980"/>
    </source>
</evidence>
<dbReference type="PANTHER" id="PTHR11545:SF2">
    <property type="entry name" value="LARGE RIBOSOMAL SUBUNIT PROTEIN UL13M"/>
    <property type="match status" value="1"/>
</dbReference>
<dbReference type="Pfam" id="PF00572">
    <property type="entry name" value="Ribosomal_L13"/>
    <property type="match status" value="1"/>
</dbReference>
<dbReference type="GO" id="GO:0009507">
    <property type="term" value="C:chloroplast"/>
    <property type="evidence" value="ECO:0007669"/>
    <property type="project" value="UniProtKB-SubCell"/>
</dbReference>
<dbReference type="GO" id="GO:0003735">
    <property type="term" value="F:structural constituent of ribosome"/>
    <property type="evidence" value="ECO:0007669"/>
    <property type="project" value="InterPro"/>
</dbReference>
<dbReference type="EMBL" id="MF101452">
    <property type="protein sequence ID" value="ARW68563.1"/>
    <property type="molecule type" value="Genomic_DNA"/>
</dbReference>
<keyword evidence="5" id="KW-0150">Chloroplast</keyword>
<dbReference type="InterPro" id="IPR005823">
    <property type="entry name" value="Ribosomal_uL13_bac-type"/>
</dbReference>
<evidence type="ECO:0000256" key="3">
    <source>
        <dbReference type="ARBA" id="ARBA00023274"/>
    </source>
</evidence>
<keyword evidence="2 4" id="KW-0689">Ribosomal protein</keyword>
<evidence type="ECO:0000313" key="5">
    <source>
        <dbReference type="EMBL" id="ARW68563.1"/>
    </source>
</evidence>
<geneLocation type="chloroplast" evidence="5"/>
<keyword evidence="5" id="KW-0934">Plastid</keyword>
<dbReference type="GO" id="GO:0017148">
    <property type="term" value="P:negative regulation of translation"/>
    <property type="evidence" value="ECO:0007669"/>
    <property type="project" value="TreeGrafter"/>
</dbReference>
<comment type="subcellular location">
    <subcellularLocation>
        <location evidence="4">Plastid</location>
        <location evidence="4">Chloroplast</location>
    </subcellularLocation>
</comment>
<dbReference type="InterPro" id="IPR005822">
    <property type="entry name" value="Ribosomal_uL13"/>
</dbReference>
<dbReference type="GO" id="GO:0006412">
    <property type="term" value="P:translation"/>
    <property type="evidence" value="ECO:0007669"/>
    <property type="project" value="UniProtKB-UniRule"/>
</dbReference>
<sequence length="148" mass="17220">MNIDQNKTYIEYTKEKKWYLIDANSENLGRLSSKITSFLLGKNQKIYTPHIMNNIKIIIINTKLIKVTGNKEKQKIYRKHSGRPGGLKVETFHSLQQKLPNRILEISIKGMLPKNKLGKKLFNQVKMYPSNNHPHSVQQPILIKLNKI</sequence>
<gene>
    <name evidence="4 5" type="primary">rpl13</name>
</gene>
<dbReference type="InterPro" id="IPR036899">
    <property type="entry name" value="Ribosomal_uL13_sf"/>
</dbReference>
<dbReference type="GeneID" id="33361810"/>
<protein>
    <recommendedName>
        <fullName evidence="4">Large ribosomal subunit protein uL13c</fullName>
    </recommendedName>
</protein>
<dbReference type="HAMAP" id="MF_01366">
    <property type="entry name" value="Ribosomal_uL13"/>
    <property type="match status" value="1"/>
</dbReference>
<dbReference type="PANTHER" id="PTHR11545">
    <property type="entry name" value="RIBOSOMAL PROTEIN L13"/>
    <property type="match status" value="1"/>
</dbReference>
<organism evidence="5">
    <name type="scientific">Taenioma perpusillum</name>
    <dbReference type="NCBI Taxonomy" id="210852"/>
    <lineage>
        <taxon>Eukaryota</taxon>
        <taxon>Rhodophyta</taxon>
        <taxon>Florideophyceae</taxon>
        <taxon>Rhodymeniophycidae</taxon>
        <taxon>Ceramiales</taxon>
        <taxon>Delesseriaceae</taxon>
        <taxon>Taenioma</taxon>
    </lineage>
</organism>
<name>A0A1Z1MR38_9FLOR</name>
<dbReference type="GO" id="GO:0003729">
    <property type="term" value="F:mRNA binding"/>
    <property type="evidence" value="ECO:0007669"/>
    <property type="project" value="TreeGrafter"/>
</dbReference>
<dbReference type="RefSeq" id="YP_009399166.1">
    <property type="nucleotide sequence ID" value="NC_035295.1"/>
</dbReference>
<evidence type="ECO:0000256" key="1">
    <source>
        <dbReference type="ARBA" id="ARBA00006227"/>
    </source>
</evidence>
<comment type="subunit">
    <text evidence="4">Part of the 50S ribosomal subunit.</text>
</comment>
<accession>A0A1Z1MR38</accession>